<protein>
    <submittedName>
        <fullName evidence="12">MFS transporter</fullName>
    </submittedName>
</protein>
<dbReference type="EMBL" id="VOHM01000001">
    <property type="protein sequence ID" value="TWT28963.1"/>
    <property type="molecule type" value="Genomic_DNA"/>
</dbReference>
<keyword evidence="4" id="KW-1003">Cell membrane</keyword>
<evidence type="ECO:0000256" key="4">
    <source>
        <dbReference type="ARBA" id="ARBA00022475"/>
    </source>
</evidence>
<reference evidence="12 13" key="1">
    <citation type="submission" date="2019-08" db="EMBL/GenBank/DDBJ databases">
        <authorList>
            <person name="Lei W."/>
        </authorList>
    </citation>
    <scope>NUCLEOTIDE SEQUENCE [LARGE SCALE GENOMIC DNA]</scope>
    <source>
        <strain evidence="12 13">CCUG 58627</strain>
    </source>
</reference>
<evidence type="ECO:0000256" key="10">
    <source>
        <dbReference type="SAM" id="Phobius"/>
    </source>
</evidence>
<evidence type="ECO:0000256" key="8">
    <source>
        <dbReference type="RuleBase" id="RU003755"/>
    </source>
</evidence>
<proteinExistence type="inferred from homology"/>
<feature type="transmembrane region" description="Helical" evidence="10">
    <location>
        <begin position="119"/>
        <end position="145"/>
    </location>
</feature>
<dbReference type="InterPro" id="IPR050171">
    <property type="entry name" value="MFS_Transporters"/>
</dbReference>
<feature type="transmembrane region" description="Helical" evidence="10">
    <location>
        <begin position="226"/>
        <end position="245"/>
    </location>
</feature>
<comment type="subcellular location">
    <subcellularLocation>
        <location evidence="1">Cell membrane</location>
        <topology evidence="1">Multi-pass membrane protein</topology>
    </subcellularLocation>
    <subcellularLocation>
        <location evidence="8">Membrane</location>
        <topology evidence="8">Multi-pass membrane protein</topology>
    </subcellularLocation>
</comment>
<feature type="transmembrane region" description="Helical" evidence="10">
    <location>
        <begin position="95"/>
        <end position="113"/>
    </location>
</feature>
<organism evidence="12 13">
    <name type="scientific">Corynebacterium canis</name>
    <dbReference type="NCBI Taxonomy" id="679663"/>
    <lineage>
        <taxon>Bacteria</taxon>
        <taxon>Bacillati</taxon>
        <taxon>Actinomycetota</taxon>
        <taxon>Actinomycetes</taxon>
        <taxon>Mycobacteriales</taxon>
        <taxon>Corynebacteriaceae</taxon>
        <taxon>Corynebacterium</taxon>
    </lineage>
</organism>
<accession>A0A5C5UTU3</accession>
<dbReference type="InterPro" id="IPR005279">
    <property type="entry name" value="Dipep/tripep_permease"/>
</dbReference>
<feature type="region of interest" description="Disordered" evidence="9">
    <location>
        <begin position="1"/>
        <end position="21"/>
    </location>
</feature>
<dbReference type="InterPro" id="IPR018456">
    <property type="entry name" value="PTR2_symporter_CS"/>
</dbReference>
<feature type="transmembrane region" description="Helical" evidence="10">
    <location>
        <begin position="65"/>
        <end position="86"/>
    </location>
</feature>
<dbReference type="InterPro" id="IPR020846">
    <property type="entry name" value="MFS_dom"/>
</dbReference>
<dbReference type="NCBIfam" id="TIGR00924">
    <property type="entry name" value="yjdL_sub1_fam"/>
    <property type="match status" value="1"/>
</dbReference>
<dbReference type="PANTHER" id="PTHR23517:SF15">
    <property type="entry name" value="PROTON-DEPENDENT OLIGOPEPTIDE FAMILY TRANSPORT PROTEIN"/>
    <property type="match status" value="1"/>
</dbReference>
<dbReference type="AlphaFoldDB" id="A0A5C5UTU3"/>
<dbReference type="Pfam" id="PF00854">
    <property type="entry name" value="PTR2"/>
    <property type="match status" value="1"/>
</dbReference>
<dbReference type="InterPro" id="IPR036259">
    <property type="entry name" value="MFS_trans_sf"/>
</dbReference>
<dbReference type="InterPro" id="IPR000109">
    <property type="entry name" value="POT_fam"/>
</dbReference>
<keyword evidence="13" id="KW-1185">Reference proteome</keyword>
<evidence type="ECO:0000256" key="7">
    <source>
        <dbReference type="ARBA" id="ARBA00023136"/>
    </source>
</evidence>
<evidence type="ECO:0000256" key="3">
    <source>
        <dbReference type="ARBA" id="ARBA00022448"/>
    </source>
</evidence>
<feature type="domain" description="Major facilitator superfamily (MFS) profile" evidence="11">
    <location>
        <begin position="27"/>
        <end position="483"/>
    </location>
</feature>
<feature type="transmembrane region" description="Helical" evidence="10">
    <location>
        <begin position="429"/>
        <end position="449"/>
    </location>
</feature>
<feature type="transmembrane region" description="Helical" evidence="10">
    <location>
        <begin position="389"/>
        <end position="408"/>
    </location>
</feature>
<feature type="transmembrane region" description="Helical" evidence="10">
    <location>
        <begin position="335"/>
        <end position="352"/>
    </location>
</feature>
<feature type="transmembrane region" description="Helical" evidence="10">
    <location>
        <begin position="251"/>
        <end position="275"/>
    </location>
</feature>
<feature type="transmembrane region" description="Helical" evidence="10">
    <location>
        <begin position="461"/>
        <end position="479"/>
    </location>
</feature>
<dbReference type="PROSITE" id="PS50850">
    <property type="entry name" value="MFS"/>
    <property type="match status" value="1"/>
</dbReference>
<keyword evidence="3 8" id="KW-0813">Transport</keyword>
<comment type="similarity">
    <text evidence="2 8">Belongs to the major facilitator superfamily. Proton-dependent oligopeptide transporter (POT/PTR) (TC 2.A.17) family.</text>
</comment>
<dbReference type="Gene3D" id="1.20.1250.20">
    <property type="entry name" value="MFS general substrate transporter like domains"/>
    <property type="match status" value="1"/>
</dbReference>
<dbReference type="Proteomes" id="UP000320791">
    <property type="component" value="Unassembled WGS sequence"/>
</dbReference>
<evidence type="ECO:0000256" key="1">
    <source>
        <dbReference type="ARBA" id="ARBA00004651"/>
    </source>
</evidence>
<comment type="caution">
    <text evidence="12">The sequence shown here is derived from an EMBL/GenBank/DDBJ whole genome shotgun (WGS) entry which is preliminary data.</text>
</comment>
<keyword evidence="7 10" id="KW-0472">Membrane</keyword>
<keyword evidence="6 10" id="KW-1133">Transmembrane helix</keyword>
<dbReference type="SUPFAM" id="SSF103473">
    <property type="entry name" value="MFS general substrate transporter"/>
    <property type="match status" value="1"/>
</dbReference>
<sequence length="485" mass="51298">MTLTQRDTVHTSEHSSPPPVTPGIVPGIVGVEMWERFSFYGMQAIMVYYLYATTTGIGLDKSTATALMGAYGASVYLCTLAGGWVADRLYGAERTLLGGAITLVIGHLALSLIPGGWGVAIGLVLVAIGSGFLKTAAITVLGQAFPTDDDARRDSAFQLFYLGINVGALLGPLLTGWLADTRGYHVGFGAAAVLMIIALTYYLAFRRKFLSPELLRPHNPITSARPLYAAAAALLVVAGVVTLVATGQIALSSLATILLIATLTVAAALFAQILGSKDVTGPEKRRAIAYLPLFFASCAFWSVLNQTYGVFAVYSDVRLDRTIGSFTIPASWTQSLNPLYILAFSLPLAWLWRRTPKLNSPAKMGLGVIISGSGLLVMLPFAGSGENSTPFLVLAGATLIITLGELLVGPVGMSATTAYAPQAFSTRFSALYFLTMAIGTATAGVLSTFYNPDNASAEATYFLTCSVTVMAIGLFVFLLSRKLQH</sequence>
<dbReference type="OrthoDB" id="9772725at2"/>
<evidence type="ECO:0000259" key="11">
    <source>
        <dbReference type="PROSITE" id="PS50850"/>
    </source>
</evidence>
<keyword evidence="5 8" id="KW-0812">Transmembrane</keyword>
<feature type="transmembrane region" description="Helical" evidence="10">
    <location>
        <begin position="364"/>
        <end position="383"/>
    </location>
</feature>
<dbReference type="GO" id="GO:0006857">
    <property type="term" value="P:oligopeptide transport"/>
    <property type="evidence" value="ECO:0007669"/>
    <property type="project" value="InterPro"/>
</dbReference>
<feature type="transmembrane region" description="Helical" evidence="10">
    <location>
        <begin position="184"/>
        <end position="205"/>
    </location>
</feature>
<dbReference type="PROSITE" id="PS01023">
    <property type="entry name" value="PTR2_2"/>
    <property type="match status" value="1"/>
</dbReference>
<evidence type="ECO:0000313" key="13">
    <source>
        <dbReference type="Proteomes" id="UP000320791"/>
    </source>
</evidence>
<evidence type="ECO:0000256" key="9">
    <source>
        <dbReference type="SAM" id="MobiDB-lite"/>
    </source>
</evidence>
<evidence type="ECO:0000256" key="5">
    <source>
        <dbReference type="ARBA" id="ARBA00022692"/>
    </source>
</evidence>
<dbReference type="RefSeq" id="WP_146323079.1">
    <property type="nucleotide sequence ID" value="NZ_BAABLR010000076.1"/>
</dbReference>
<evidence type="ECO:0000256" key="6">
    <source>
        <dbReference type="ARBA" id="ARBA00022989"/>
    </source>
</evidence>
<dbReference type="PANTHER" id="PTHR23517">
    <property type="entry name" value="RESISTANCE PROTEIN MDTM, PUTATIVE-RELATED-RELATED"/>
    <property type="match status" value="1"/>
</dbReference>
<dbReference type="GO" id="GO:1904680">
    <property type="term" value="F:peptide transmembrane transporter activity"/>
    <property type="evidence" value="ECO:0007669"/>
    <property type="project" value="InterPro"/>
</dbReference>
<name>A0A5C5UTU3_9CORY</name>
<evidence type="ECO:0000256" key="2">
    <source>
        <dbReference type="ARBA" id="ARBA00005982"/>
    </source>
</evidence>
<feature type="transmembrane region" description="Helical" evidence="10">
    <location>
        <begin position="287"/>
        <end position="304"/>
    </location>
</feature>
<dbReference type="CDD" id="cd17346">
    <property type="entry name" value="MFS_DtpA_like"/>
    <property type="match status" value="1"/>
</dbReference>
<dbReference type="GO" id="GO:0005886">
    <property type="term" value="C:plasma membrane"/>
    <property type="evidence" value="ECO:0007669"/>
    <property type="project" value="UniProtKB-SubCell"/>
</dbReference>
<evidence type="ECO:0000313" key="12">
    <source>
        <dbReference type="EMBL" id="TWT28963.1"/>
    </source>
</evidence>
<feature type="transmembrane region" description="Helical" evidence="10">
    <location>
        <begin position="37"/>
        <end position="59"/>
    </location>
</feature>
<gene>
    <name evidence="12" type="ORF">FRX94_00100</name>
</gene>
<feature type="transmembrane region" description="Helical" evidence="10">
    <location>
        <begin position="157"/>
        <end position="178"/>
    </location>
</feature>